<reference evidence="2" key="1">
    <citation type="submission" date="2015-12" db="EMBL/GenBank/DDBJ databases">
        <title>Gene expression during late stages of embryo sac development: a critical building block for successful pollen-pistil interactions.</title>
        <authorList>
            <person name="Liu Y."/>
            <person name="Joly V."/>
            <person name="Sabar M."/>
            <person name="Matton D.P."/>
        </authorList>
    </citation>
    <scope>NUCLEOTIDE SEQUENCE</scope>
</reference>
<proteinExistence type="predicted"/>
<evidence type="ECO:0000313" key="2">
    <source>
        <dbReference type="EMBL" id="JAP09371.1"/>
    </source>
</evidence>
<keyword evidence="1" id="KW-0472">Membrane</keyword>
<dbReference type="EMBL" id="GEDG01035145">
    <property type="protein sequence ID" value="JAP09371.1"/>
    <property type="molecule type" value="Transcribed_RNA"/>
</dbReference>
<protein>
    <submittedName>
        <fullName evidence="2">Putative ovule protein</fullName>
    </submittedName>
</protein>
<keyword evidence="1" id="KW-1133">Transmembrane helix</keyword>
<accession>A0A0V0GPZ2</accession>
<name>A0A0V0GPZ2_SOLCH</name>
<evidence type="ECO:0000256" key="1">
    <source>
        <dbReference type="SAM" id="Phobius"/>
    </source>
</evidence>
<dbReference type="AlphaFoldDB" id="A0A0V0GPZ2"/>
<sequence length="65" mass="7502">MISKRTNLMKFLGAMVHKYIFYDILIPIGMFEICFEVLLSDVSCFSLPADDNTIRALYLVILLQI</sequence>
<organism evidence="2">
    <name type="scientific">Solanum chacoense</name>
    <name type="common">Chaco potato</name>
    <dbReference type="NCBI Taxonomy" id="4108"/>
    <lineage>
        <taxon>Eukaryota</taxon>
        <taxon>Viridiplantae</taxon>
        <taxon>Streptophyta</taxon>
        <taxon>Embryophyta</taxon>
        <taxon>Tracheophyta</taxon>
        <taxon>Spermatophyta</taxon>
        <taxon>Magnoliopsida</taxon>
        <taxon>eudicotyledons</taxon>
        <taxon>Gunneridae</taxon>
        <taxon>Pentapetalae</taxon>
        <taxon>asterids</taxon>
        <taxon>lamiids</taxon>
        <taxon>Solanales</taxon>
        <taxon>Solanaceae</taxon>
        <taxon>Solanoideae</taxon>
        <taxon>Solaneae</taxon>
        <taxon>Solanum</taxon>
    </lineage>
</organism>
<feature type="transmembrane region" description="Helical" evidence="1">
    <location>
        <begin position="20"/>
        <end position="39"/>
    </location>
</feature>
<keyword evidence="1" id="KW-0812">Transmembrane</keyword>